<sequence>MFLRIYRGTVPSEYSEERVPRNIPRKMSLGIIRGNSSVGIFLSIDVYMSKTHRSMNVRGNIPTKFSLGIFRGHFRQNNGPRNFLGNFFPRNSVGKFRGISDERRNSEELFPTTCFVDKLASRVYQGNKLRRAKQKLVVDKERPKLQSEYGDHCTRPPDPMLHKNQVKMCAGQGALRDIRSILLLQHNGLVRTLKQAEKFLHDIGEPILLSDLVEERIHAEISMYEASVGYNRRVAVKIKLIKEQQQPYLEFVGIEQVLDRERMRTLDTDLQQLEQKGLNHQIKLVVENLNKRGAEKLIKLGAEKLIIVSDRCGLVSNKEEMKSNAPELKLSFRDLNYLPNMHVKQGKHFRKEIDWVRFELGFSDLVCHIQTISLGVSGGEPSLLCPTSIHTP</sequence>
<proteinExistence type="predicted"/>
<accession>A0A8S9RS04</accession>
<reference evidence="1" key="1">
    <citation type="submission" date="2019-12" db="EMBL/GenBank/DDBJ databases">
        <title>Genome sequencing and annotation of Brassica cretica.</title>
        <authorList>
            <person name="Studholme D.J."/>
            <person name="Sarris P."/>
        </authorList>
    </citation>
    <scope>NUCLEOTIDE SEQUENCE</scope>
    <source>
        <strain evidence="1">PFS-109/04</strain>
        <tissue evidence="1">Leaf</tissue>
    </source>
</reference>
<gene>
    <name evidence="1" type="ORF">F2Q69_00027948</name>
</gene>
<evidence type="ECO:0000313" key="2">
    <source>
        <dbReference type="Proteomes" id="UP000712600"/>
    </source>
</evidence>
<dbReference type="Proteomes" id="UP000712600">
    <property type="component" value="Unassembled WGS sequence"/>
</dbReference>
<protein>
    <submittedName>
        <fullName evidence="1">Uncharacterized protein</fullName>
    </submittedName>
</protein>
<comment type="caution">
    <text evidence="1">The sequence shown here is derived from an EMBL/GenBank/DDBJ whole genome shotgun (WGS) entry which is preliminary data.</text>
</comment>
<dbReference type="AlphaFoldDB" id="A0A8S9RS04"/>
<name>A0A8S9RS04_BRACR</name>
<evidence type="ECO:0000313" key="1">
    <source>
        <dbReference type="EMBL" id="KAF3583263.1"/>
    </source>
</evidence>
<dbReference type="EMBL" id="QGKX02000088">
    <property type="protein sequence ID" value="KAF3583263.1"/>
    <property type="molecule type" value="Genomic_DNA"/>
</dbReference>
<organism evidence="1 2">
    <name type="scientific">Brassica cretica</name>
    <name type="common">Mustard</name>
    <dbReference type="NCBI Taxonomy" id="69181"/>
    <lineage>
        <taxon>Eukaryota</taxon>
        <taxon>Viridiplantae</taxon>
        <taxon>Streptophyta</taxon>
        <taxon>Embryophyta</taxon>
        <taxon>Tracheophyta</taxon>
        <taxon>Spermatophyta</taxon>
        <taxon>Magnoliopsida</taxon>
        <taxon>eudicotyledons</taxon>
        <taxon>Gunneridae</taxon>
        <taxon>Pentapetalae</taxon>
        <taxon>rosids</taxon>
        <taxon>malvids</taxon>
        <taxon>Brassicales</taxon>
        <taxon>Brassicaceae</taxon>
        <taxon>Brassiceae</taxon>
        <taxon>Brassica</taxon>
    </lineage>
</organism>